<gene>
    <name evidence="1" type="ORF">J1N35_038279</name>
</gene>
<dbReference type="Proteomes" id="UP000828251">
    <property type="component" value="Unassembled WGS sequence"/>
</dbReference>
<keyword evidence="2" id="KW-1185">Reference proteome</keyword>
<evidence type="ECO:0008006" key="3">
    <source>
        <dbReference type="Google" id="ProtNLM"/>
    </source>
</evidence>
<sequence length="314" mass="35726">MTFFHKSATQRRWQNMISGLENDSGVLATEVNEMVTLATEYFKKLFSSKQFNDGVYNEEITRAVKSMAPLKASGPDGFPVIFYQKYWHVIGKDVSGLCLNMLNGRRDIGEINRTNIVLIPKEKLARSMNKFRPISLCNVIYKIISKVLANRFRLVFEECIEDTRGAFMPGSILFGEASIVGANNMKRAIQEYEKVLGHGNVDLDTNNQVGQLLGVRISNNPEKYLGLPTIVGRQKRHAFVAIKERCMKLLNSWNMRLLSSGGKEVFLKSVLQAIPVYAMQCFKLPSSLCHDLEALFSKFWWRNTNTGKGIHWCR</sequence>
<dbReference type="PANTHER" id="PTHR33116">
    <property type="entry name" value="REVERSE TRANSCRIPTASE ZINC-BINDING DOMAIN-CONTAINING PROTEIN-RELATED-RELATED"/>
    <property type="match status" value="1"/>
</dbReference>
<dbReference type="InterPro" id="IPR043502">
    <property type="entry name" value="DNA/RNA_pol_sf"/>
</dbReference>
<dbReference type="OrthoDB" id="1002463at2759"/>
<organism evidence="1 2">
    <name type="scientific">Gossypium stocksii</name>
    <dbReference type="NCBI Taxonomy" id="47602"/>
    <lineage>
        <taxon>Eukaryota</taxon>
        <taxon>Viridiplantae</taxon>
        <taxon>Streptophyta</taxon>
        <taxon>Embryophyta</taxon>
        <taxon>Tracheophyta</taxon>
        <taxon>Spermatophyta</taxon>
        <taxon>Magnoliopsida</taxon>
        <taxon>eudicotyledons</taxon>
        <taxon>Gunneridae</taxon>
        <taxon>Pentapetalae</taxon>
        <taxon>rosids</taxon>
        <taxon>malvids</taxon>
        <taxon>Malvales</taxon>
        <taxon>Malvaceae</taxon>
        <taxon>Malvoideae</taxon>
        <taxon>Gossypium</taxon>
    </lineage>
</organism>
<reference evidence="1 2" key="1">
    <citation type="journal article" date="2021" name="Plant Biotechnol. J.">
        <title>Multi-omics assisted identification of the key and species-specific regulatory components of drought-tolerant mechanisms in Gossypium stocksii.</title>
        <authorList>
            <person name="Yu D."/>
            <person name="Ke L."/>
            <person name="Zhang D."/>
            <person name="Wu Y."/>
            <person name="Sun Y."/>
            <person name="Mei J."/>
            <person name="Sun J."/>
            <person name="Sun Y."/>
        </authorList>
    </citation>
    <scope>NUCLEOTIDE SEQUENCE [LARGE SCALE GENOMIC DNA]</scope>
    <source>
        <strain evidence="2">cv. E1</strain>
        <tissue evidence="1">Leaf</tissue>
    </source>
</reference>
<proteinExistence type="predicted"/>
<protein>
    <recommendedName>
        <fullName evidence="3">Reverse transcriptase</fullName>
    </recommendedName>
</protein>
<evidence type="ECO:0000313" key="1">
    <source>
        <dbReference type="EMBL" id="KAH1047495.1"/>
    </source>
</evidence>
<comment type="caution">
    <text evidence="1">The sequence shown here is derived from an EMBL/GenBank/DDBJ whole genome shotgun (WGS) entry which is preliminary data.</text>
</comment>
<evidence type="ECO:0000313" key="2">
    <source>
        <dbReference type="Proteomes" id="UP000828251"/>
    </source>
</evidence>
<dbReference type="SUPFAM" id="SSF56672">
    <property type="entry name" value="DNA/RNA polymerases"/>
    <property type="match status" value="1"/>
</dbReference>
<name>A0A9D3ZMR0_9ROSI</name>
<dbReference type="AlphaFoldDB" id="A0A9D3ZMR0"/>
<accession>A0A9D3ZMR0</accession>
<dbReference type="EMBL" id="JAIQCV010000011">
    <property type="protein sequence ID" value="KAH1047495.1"/>
    <property type="molecule type" value="Genomic_DNA"/>
</dbReference>
<dbReference type="PANTHER" id="PTHR33116:SF86">
    <property type="entry name" value="REVERSE TRANSCRIPTASE DOMAIN-CONTAINING PROTEIN"/>
    <property type="match status" value="1"/>
</dbReference>